<sequence length="154" mass="17582">MTSEGLLIEFKNDFLNTTPEDFLSKNQSNKKTKNQIKGSHSFDLDLKITGKTFGGNAIIYPKNFYLEIVRFQPLQVQISPDLENLIDSDFLTTADKSFEISRVQPKLSFIALALSFLSLGFSWYISYNPKNNETKLSEHQLHSIINSINSIEKK</sequence>
<reference evidence="2 3" key="1">
    <citation type="submission" date="2016-11" db="EMBL/GenBank/DDBJ databases">
        <title>Trade-off between light-utilization and light-protection in marine flavobacteria.</title>
        <authorList>
            <person name="Kumagai Y."/>
        </authorList>
    </citation>
    <scope>NUCLEOTIDE SEQUENCE [LARGE SCALE GENOMIC DNA]</scope>
    <source>
        <strain evidence="2 3">ATCC 700397</strain>
    </source>
</reference>
<dbReference type="Proteomes" id="UP000239522">
    <property type="component" value="Unassembled WGS sequence"/>
</dbReference>
<dbReference type="RefSeq" id="WP_104808979.1">
    <property type="nucleotide sequence ID" value="NZ_MQUA01000013.1"/>
</dbReference>
<comment type="caution">
    <text evidence="2">The sequence shown here is derived from an EMBL/GenBank/DDBJ whole genome shotgun (WGS) entry which is preliminary data.</text>
</comment>
<keyword evidence="1" id="KW-0472">Membrane</keyword>
<dbReference type="EMBL" id="MQUA01000013">
    <property type="protein sequence ID" value="PQB06730.1"/>
    <property type="molecule type" value="Genomic_DNA"/>
</dbReference>
<gene>
    <name evidence="2" type="ORF">BST83_05850</name>
</gene>
<organism evidence="2 3">
    <name type="scientific">Polaribacter filamentus</name>
    <dbReference type="NCBI Taxonomy" id="53483"/>
    <lineage>
        <taxon>Bacteria</taxon>
        <taxon>Pseudomonadati</taxon>
        <taxon>Bacteroidota</taxon>
        <taxon>Flavobacteriia</taxon>
        <taxon>Flavobacteriales</taxon>
        <taxon>Flavobacteriaceae</taxon>
    </lineage>
</organism>
<keyword evidence="3" id="KW-1185">Reference proteome</keyword>
<evidence type="ECO:0000313" key="3">
    <source>
        <dbReference type="Proteomes" id="UP000239522"/>
    </source>
</evidence>
<keyword evidence="1" id="KW-1133">Transmembrane helix</keyword>
<keyword evidence="1" id="KW-0812">Transmembrane</keyword>
<name>A0A2S7KVT9_9FLAO</name>
<proteinExistence type="predicted"/>
<accession>A0A2S7KVT9</accession>
<evidence type="ECO:0000313" key="2">
    <source>
        <dbReference type="EMBL" id="PQB06730.1"/>
    </source>
</evidence>
<dbReference type="AlphaFoldDB" id="A0A2S7KVT9"/>
<protein>
    <submittedName>
        <fullName evidence="2">Uncharacterized protein</fullName>
    </submittedName>
</protein>
<evidence type="ECO:0000256" key="1">
    <source>
        <dbReference type="SAM" id="Phobius"/>
    </source>
</evidence>
<feature type="transmembrane region" description="Helical" evidence="1">
    <location>
        <begin position="107"/>
        <end position="125"/>
    </location>
</feature>